<comment type="cofactor">
    <cofactor evidence="5">
        <name>adenosylcob(III)alamin</name>
        <dbReference type="ChEBI" id="CHEBI:18408"/>
    </cofactor>
    <text evidence="5">Binds between the large and small subunits.</text>
</comment>
<comment type="subcellular location">
    <subcellularLocation>
        <location evidence="5">Bacterial microcompartment</location>
    </subcellularLocation>
</comment>
<comment type="caution">
    <text evidence="6">The sequence shown here is derived from an EMBL/GenBank/DDBJ whole genome shotgun (WGS) entry which is preliminary data.</text>
</comment>
<dbReference type="InterPro" id="IPR009246">
    <property type="entry name" value="EutC"/>
</dbReference>
<keyword evidence="3 5" id="KW-0170">Cobalt</keyword>
<gene>
    <name evidence="5 6" type="primary">eutC</name>
    <name evidence="6" type="ORF">ACFSOX_09195</name>
</gene>
<dbReference type="InterPro" id="IPR042251">
    <property type="entry name" value="EutC_C"/>
</dbReference>
<dbReference type="GO" id="GO:0008851">
    <property type="term" value="F:ethanolamine ammonia-lyase activity"/>
    <property type="evidence" value="ECO:0007669"/>
    <property type="project" value="UniProtKB-EC"/>
</dbReference>
<evidence type="ECO:0000256" key="4">
    <source>
        <dbReference type="ARBA" id="ARBA00024446"/>
    </source>
</evidence>
<keyword evidence="7" id="KW-1185">Reference proteome</keyword>
<comment type="function">
    <text evidence="5">Catalyzes the deamination of various vicinal amino-alcohols to oxo compounds. Allows this organism to utilize ethanolamine as the sole source of nitrogen and carbon in the presence of external vitamin B12.</text>
</comment>
<dbReference type="PANTHER" id="PTHR39330">
    <property type="entry name" value="ETHANOLAMINE AMMONIA-LYASE LIGHT CHAIN"/>
    <property type="match status" value="1"/>
</dbReference>
<dbReference type="EC" id="4.3.1.7" evidence="5"/>
<comment type="subunit">
    <text evidence="5">The basic unit is a heterodimer which dimerizes to form tetramers. The heterotetramers trimerize; 6 large subunits form a core ring with 6 small subunits projecting outwards.</text>
</comment>
<dbReference type="RefSeq" id="WP_378477505.1">
    <property type="nucleotide sequence ID" value="NZ_JBHUIW010000008.1"/>
</dbReference>
<evidence type="ECO:0000256" key="3">
    <source>
        <dbReference type="ARBA" id="ARBA00023285"/>
    </source>
</evidence>
<keyword evidence="2 5" id="KW-0456">Lyase</keyword>
<dbReference type="PANTHER" id="PTHR39330:SF1">
    <property type="entry name" value="ETHANOLAMINE AMMONIA-LYASE SMALL SUBUNIT"/>
    <property type="match status" value="1"/>
</dbReference>
<dbReference type="HAMAP" id="MF_00601">
    <property type="entry name" value="EutC"/>
    <property type="match status" value="1"/>
</dbReference>
<reference evidence="7" key="1">
    <citation type="journal article" date="2019" name="Int. J. Syst. Evol. Microbiol.">
        <title>The Global Catalogue of Microorganisms (GCM) 10K type strain sequencing project: providing services to taxonomists for standard genome sequencing and annotation.</title>
        <authorList>
            <consortium name="The Broad Institute Genomics Platform"/>
            <consortium name="The Broad Institute Genome Sequencing Center for Infectious Disease"/>
            <person name="Wu L."/>
            <person name="Ma J."/>
        </authorList>
    </citation>
    <scope>NUCLEOTIDE SEQUENCE [LARGE SCALE GENOMIC DNA]</scope>
    <source>
        <strain evidence="7">CGMCC 1.6774</strain>
    </source>
</reference>
<name>A0ABW5AI29_9BRAD</name>
<evidence type="ECO:0000256" key="5">
    <source>
        <dbReference type="HAMAP-Rule" id="MF_00601"/>
    </source>
</evidence>
<feature type="binding site" evidence="5">
    <location>
        <position position="215"/>
    </location>
    <ligand>
        <name>adenosylcob(III)alamin</name>
        <dbReference type="ChEBI" id="CHEBI:18408"/>
    </ligand>
</feature>
<dbReference type="Gene3D" id="3.40.50.11240">
    <property type="entry name" value="Ethanolamine ammonia-lyase light chain (EutC)"/>
    <property type="match status" value="1"/>
</dbReference>
<evidence type="ECO:0000256" key="2">
    <source>
        <dbReference type="ARBA" id="ARBA00023239"/>
    </source>
</evidence>
<comment type="similarity">
    <text evidence="5">Belongs to the EutC family.</text>
</comment>
<comment type="pathway">
    <text evidence="5">Amine and polyamine degradation; ethanolamine degradation.</text>
</comment>
<comment type="catalytic activity">
    <reaction evidence="5">
        <text>ethanolamine = acetaldehyde + NH4(+)</text>
        <dbReference type="Rhea" id="RHEA:15313"/>
        <dbReference type="ChEBI" id="CHEBI:15343"/>
        <dbReference type="ChEBI" id="CHEBI:28938"/>
        <dbReference type="ChEBI" id="CHEBI:57603"/>
        <dbReference type="EC" id="4.3.1.7"/>
    </reaction>
</comment>
<dbReference type="Pfam" id="PF05985">
    <property type="entry name" value="EutC"/>
    <property type="match status" value="1"/>
</dbReference>
<evidence type="ECO:0000313" key="7">
    <source>
        <dbReference type="Proteomes" id="UP001597314"/>
    </source>
</evidence>
<protein>
    <recommendedName>
        <fullName evidence="5">Ethanolamine ammonia-lyase small subunit</fullName>
        <shortName evidence="5">EAL small subunit</shortName>
        <ecNumber evidence="5">4.3.1.7</ecNumber>
    </recommendedName>
</protein>
<dbReference type="Proteomes" id="UP001597314">
    <property type="component" value="Unassembled WGS sequence"/>
</dbReference>
<dbReference type="Gene3D" id="1.10.30.40">
    <property type="entry name" value="Ethanolamine ammonia-lyase light chain (EutC), N-terminal domain"/>
    <property type="match status" value="1"/>
</dbReference>
<organism evidence="6 7">
    <name type="scientific">Rhodoplanes azumiensis</name>
    <dbReference type="NCBI Taxonomy" id="1897628"/>
    <lineage>
        <taxon>Bacteria</taxon>
        <taxon>Pseudomonadati</taxon>
        <taxon>Pseudomonadota</taxon>
        <taxon>Alphaproteobacteria</taxon>
        <taxon>Hyphomicrobiales</taxon>
        <taxon>Nitrobacteraceae</taxon>
        <taxon>Rhodoplanes</taxon>
    </lineage>
</organism>
<keyword evidence="4 5" id="KW-1283">Bacterial microcompartment</keyword>
<dbReference type="NCBIfam" id="NF003971">
    <property type="entry name" value="PRK05465.1"/>
    <property type="match status" value="1"/>
</dbReference>
<dbReference type="InterPro" id="IPR042255">
    <property type="entry name" value="EutC_N"/>
</dbReference>
<proteinExistence type="inferred from homology"/>
<sequence>MTEPDLSKTSTAVANDADPWAGLRRLTAARIGLPRAGASLATAPLLEFRLAHARARDAVHAPFAQARLHQELVGLGLPVVSVASAAADRHAYLMRPDLGRRLAPEAGVALAAHAATYDLAIVVTDGLSAQAVERHAGPVLAAVLPALLAHGWRVAPLVVVRHGRVAIGDAVAGALGAESVVVLIGERPGLSAPDSMGAYVTWRPRDTTTDADRNCLSNIRPDGIAPADAAFKLTHLLREMRVRRLSGVMLKDSSDVRSVES</sequence>
<dbReference type="EMBL" id="JBHUIW010000008">
    <property type="protein sequence ID" value="MFD2182326.1"/>
    <property type="molecule type" value="Genomic_DNA"/>
</dbReference>
<evidence type="ECO:0000256" key="1">
    <source>
        <dbReference type="ARBA" id="ARBA00022628"/>
    </source>
</evidence>
<feature type="binding site" evidence="5">
    <location>
        <position position="186"/>
    </location>
    <ligand>
        <name>adenosylcob(III)alamin</name>
        <dbReference type="ChEBI" id="CHEBI:18408"/>
    </ligand>
</feature>
<evidence type="ECO:0000313" key="6">
    <source>
        <dbReference type="EMBL" id="MFD2182326.1"/>
    </source>
</evidence>
<accession>A0ABW5AI29</accession>
<dbReference type="PIRSF" id="PIRSF018982">
    <property type="entry name" value="EutC"/>
    <property type="match status" value="1"/>
</dbReference>
<keyword evidence="1 5" id="KW-0846">Cobalamin</keyword>
<feature type="binding site" evidence="5">
    <location>
        <position position="165"/>
    </location>
    <ligand>
        <name>adenosylcob(III)alamin</name>
        <dbReference type="ChEBI" id="CHEBI:18408"/>
    </ligand>
</feature>